<dbReference type="InterPro" id="IPR015797">
    <property type="entry name" value="NUDIX_hydrolase-like_dom_sf"/>
</dbReference>
<evidence type="ECO:0000313" key="3">
    <source>
        <dbReference type="Proteomes" id="UP000184432"/>
    </source>
</evidence>
<dbReference type="Gene3D" id="1.10.10.10">
    <property type="entry name" value="Winged helix-like DNA-binding domain superfamily/Winged helix DNA-binding domain"/>
    <property type="match status" value="1"/>
</dbReference>
<dbReference type="Pfam" id="PF21906">
    <property type="entry name" value="WHD_NrtR"/>
    <property type="match status" value="1"/>
</dbReference>
<dbReference type="STRING" id="570521.SAMN04488508_106211"/>
<dbReference type="InterPro" id="IPR054105">
    <property type="entry name" value="WHD_NrtR"/>
</dbReference>
<gene>
    <name evidence="2" type="ORF">SAMN04488508_106211</name>
</gene>
<dbReference type="Pfam" id="PF00293">
    <property type="entry name" value="NUDIX"/>
    <property type="match status" value="1"/>
</dbReference>
<dbReference type="InterPro" id="IPR000086">
    <property type="entry name" value="NUDIX_hydrolase_dom"/>
</dbReference>
<dbReference type="CDD" id="cd18873">
    <property type="entry name" value="NUDIX_NadM_like"/>
    <property type="match status" value="1"/>
</dbReference>
<name>A0A1M6HCN5_9FLAO</name>
<dbReference type="SUPFAM" id="SSF46785">
    <property type="entry name" value="Winged helix' DNA-binding domain"/>
    <property type="match status" value="1"/>
</dbReference>
<dbReference type="EMBL" id="FQYP01000006">
    <property type="protein sequence ID" value="SHJ19960.1"/>
    <property type="molecule type" value="Genomic_DNA"/>
</dbReference>
<dbReference type="Gene3D" id="3.90.79.10">
    <property type="entry name" value="Nucleoside Triphosphate Pyrophosphohydrolase"/>
    <property type="match status" value="1"/>
</dbReference>
<dbReference type="SUPFAM" id="SSF55811">
    <property type="entry name" value="Nudix"/>
    <property type="match status" value="1"/>
</dbReference>
<organism evidence="2 3">
    <name type="scientific">Aquimarina spongiae</name>
    <dbReference type="NCBI Taxonomy" id="570521"/>
    <lineage>
        <taxon>Bacteria</taxon>
        <taxon>Pseudomonadati</taxon>
        <taxon>Bacteroidota</taxon>
        <taxon>Flavobacteriia</taxon>
        <taxon>Flavobacteriales</taxon>
        <taxon>Flavobacteriaceae</taxon>
        <taxon>Aquimarina</taxon>
    </lineage>
</organism>
<dbReference type="Proteomes" id="UP000184432">
    <property type="component" value="Unassembled WGS sequence"/>
</dbReference>
<dbReference type="InterPro" id="IPR036390">
    <property type="entry name" value="WH_DNA-bd_sf"/>
</dbReference>
<dbReference type="AlphaFoldDB" id="A0A1M6HCN5"/>
<reference evidence="3" key="1">
    <citation type="submission" date="2016-11" db="EMBL/GenBank/DDBJ databases">
        <authorList>
            <person name="Varghese N."/>
            <person name="Submissions S."/>
        </authorList>
    </citation>
    <scope>NUCLEOTIDE SEQUENCE [LARGE SCALE GENOMIC DNA]</scope>
    <source>
        <strain evidence="3">DSM 22623</strain>
    </source>
</reference>
<proteinExistence type="predicted"/>
<accession>A0A1M6HCN5</accession>
<protein>
    <submittedName>
        <fullName evidence="2">ADP-ribose pyrophosphatase YjhB, NUDIX family</fullName>
    </submittedName>
</protein>
<dbReference type="OrthoDB" id="9786141at2"/>
<sequence length="245" mass="29131">MYLLHLLNFKEYFMKFAKDQQNRWYENKEKILVAVDCIIFGFDNQTLKLLVFKREIEPLKGLWSLIGSFVRPNENANQAVLRILKDLTGLENIFMEELRAYTDVNRDPGARCISIAQYALIRIDKENEELVNKHGAYWFSIDTLPKLVLDHDTMVQDALEKLRDKAQRTPIGFELLPKYFTIPQIQTLYEQIFQKEIDTRNFRKKLLSLNFLKKTDMKDKSSSKKGAYLYEFDYDKHHDQDFLIK</sequence>
<keyword evidence="3" id="KW-1185">Reference proteome</keyword>
<dbReference type="PROSITE" id="PS51462">
    <property type="entry name" value="NUDIX"/>
    <property type="match status" value="1"/>
</dbReference>
<evidence type="ECO:0000313" key="2">
    <source>
        <dbReference type="EMBL" id="SHJ19960.1"/>
    </source>
</evidence>
<dbReference type="InterPro" id="IPR036388">
    <property type="entry name" value="WH-like_DNA-bd_sf"/>
</dbReference>
<feature type="domain" description="Nudix hydrolase" evidence="1">
    <location>
        <begin position="30"/>
        <end position="163"/>
    </location>
</feature>
<evidence type="ECO:0000259" key="1">
    <source>
        <dbReference type="PROSITE" id="PS51462"/>
    </source>
</evidence>
<dbReference type="PANTHER" id="PTHR43736">
    <property type="entry name" value="ADP-RIBOSE PYROPHOSPHATASE"/>
    <property type="match status" value="1"/>
</dbReference>
<dbReference type="PANTHER" id="PTHR43736:SF4">
    <property type="entry name" value="SLR1690 PROTEIN"/>
    <property type="match status" value="1"/>
</dbReference>